<dbReference type="PANTHER" id="PTHR42755:SF1">
    <property type="entry name" value="3-DEOXY-D-MANNO-OCTULOSONIC ACID TRANSFERASE, MITOCHONDRIAL-RELATED"/>
    <property type="match status" value="1"/>
</dbReference>
<comment type="similarity">
    <text evidence="8">Belongs to the glycosyltransferase group 1 family.</text>
</comment>
<evidence type="ECO:0000256" key="8">
    <source>
        <dbReference type="RuleBase" id="RU365103"/>
    </source>
</evidence>
<feature type="domain" description="3-deoxy-D-manno-octulosonic-acid transferase N-terminal" evidence="9">
    <location>
        <begin position="42"/>
        <end position="206"/>
    </location>
</feature>
<keyword evidence="8" id="KW-0472">Membrane</keyword>
<comment type="subcellular location">
    <subcellularLocation>
        <location evidence="8">Cell membrane</location>
    </subcellularLocation>
</comment>
<keyword evidence="8" id="KW-0812">Transmembrane</keyword>
<comment type="caution">
    <text evidence="10">The sequence shown here is derived from an EMBL/GenBank/DDBJ whole genome shotgun (WGS) entry which is preliminary data.</text>
</comment>
<feature type="active site" description="Proton acceptor" evidence="7">
    <location>
        <position position="60"/>
    </location>
</feature>
<name>A0A4R1M1E1_9SPHI</name>
<dbReference type="OrthoDB" id="9789797at2"/>
<dbReference type="EMBL" id="SMGO01000002">
    <property type="protein sequence ID" value="TCK83379.1"/>
    <property type="molecule type" value="Genomic_DNA"/>
</dbReference>
<evidence type="ECO:0000256" key="6">
    <source>
        <dbReference type="ARBA" id="ARBA00049183"/>
    </source>
</evidence>
<keyword evidence="11" id="KW-1185">Reference proteome</keyword>
<dbReference type="AlphaFoldDB" id="A0A4R1M1E1"/>
<dbReference type="GO" id="GO:0005886">
    <property type="term" value="C:plasma membrane"/>
    <property type="evidence" value="ECO:0007669"/>
    <property type="project" value="UniProtKB-SubCell"/>
</dbReference>
<organism evidence="10 11">
    <name type="scientific">Albibacterium bauzanense</name>
    <dbReference type="NCBI Taxonomy" id="653929"/>
    <lineage>
        <taxon>Bacteria</taxon>
        <taxon>Pseudomonadati</taxon>
        <taxon>Bacteroidota</taxon>
        <taxon>Sphingobacteriia</taxon>
        <taxon>Sphingobacteriales</taxon>
        <taxon>Sphingobacteriaceae</taxon>
        <taxon>Albibacterium</taxon>
    </lineage>
</organism>
<evidence type="ECO:0000256" key="4">
    <source>
        <dbReference type="ARBA" id="ARBA00022679"/>
    </source>
</evidence>
<dbReference type="GO" id="GO:0009245">
    <property type="term" value="P:lipid A biosynthetic process"/>
    <property type="evidence" value="ECO:0007669"/>
    <property type="project" value="TreeGrafter"/>
</dbReference>
<comment type="function">
    <text evidence="8">Involved in lipopolysaccharide (LPS) biosynthesis. Catalyzes the transfer of 3-deoxy-D-manno-octulosonate (Kdo) residue(s) from CMP-Kdo to lipid IV(A), the tetraacyldisaccharide-1,4'-bisphosphate precursor of lipid A.</text>
</comment>
<evidence type="ECO:0000259" key="9">
    <source>
        <dbReference type="Pfam" id="PF04413"/>
    </source>
</evidence>
<evidence type="ECO:0000256" key="5">
    <source>
        <dbReference type="ARBA" id="ARBA00031445"/>
    </source>
</evidence>
<proteinExistence type="inferred from homology"/>
<dbReference type="GO" id="GO:0009244">
    <property type="term" value="P:lipopolysaccharide core region biosynthetic process"/>
    <property type="evidence" value="ECO:0007669"/>
    <property type="project" value="UniProtKB-UniRule"/>
</dbReference>
<protein>
    <recommendedName>
        <fullName evidence="3 8">3-deoxy-D-manno-octulosonic acid transferase</fullName>
        <shortName evidence="8">Kdo transferase</shortName>
        <ecNumber evidence="2 8">2.4.99.12</ecNumber>
    </recommendedName>
    <alternativeName>
        <fullName evidence="5 8">Lipid IV(A) 3-deoxy-D-manno-octulosonic acid transferase</fullName>
    </alternativeName>
</protein>
<evidence type="ECO:0000256" key="3">
    <source>
        <dbReference type="ARBA" id="ARBA00019077"/>
    </source>
</evidence>
<dbReference type="Gene3D" id="3.40.50.11720">
    <property type="entry name" value="3-Deoxy-D-manno-octulosonic-acid transferase, N-terminal domain"/>
    <property type="match status" value="1"/>
</dbReference>
<dbReference type="InterPro" id="IPR039901">
    <property type="entry name" value="Kdotransferase"/>
</dbReference>
<evidence type="ECO:0000256" key="2">
    <source>
        <dbReference type="ARBA" id="ARBA00012621"/>
    </source>
</evidence>
<evidence type="ECO:0000256" key="7">
    <source>
        <dbReference type="PIRSR" id="PIRSR639901-1"/>
    </source>
</evidence>
<dbReference type="InterPro" id="IPR007507">
    <property type="entry name" value="Glycos_transf_N"/>
</dbReference>
<dbReference type="SUPFAM" id="SSF53756">
    <property type="entry name" value="UDP-Glycosyltransferase/glycogen phosphorylase"/>
    <property type="match status" value="1"/>
</dbReference>
<dbReference type="GO" id="GO:0043842">
    <property type="term" value="F:Kdo transferase activity"/>
    <property type="evidence" value="ECO:0007669"/>
    <property type="project" value="UniProtKB-EC"/>
</dbReference>
<feature type="transmembrane region" description="Helical" evidence="8">
    <location>
        <begin position="6"/>
        <end position="24"/>
    </location>
</feature>
<dbReference type="InterPro" id="IPR038107">
    <property type="entry name" value="Glycos_transf_N_sf"/>
</dbReference>
<keyword evidence="8" id="KW-1003">Cell membrane</keyword>
<dbReference type="Pfam" id="PF04413">
    <property type="entry name" value="Glycos_transf_N"/>
    <property type="match status" value="1"/>
</dbReference>
<evidence type="ECO:0000313" key="10">
    <source>
        <dbReference type="EMBL" id="TCK83379.1"/>
    </source>
</evidence>
<keyword evidence="8" id="KW-0448">Lipopolysaccharide biosynthesis</keyword>
<dbReference type="UniPathway" id="UPA00958"/>
<dbReference type="Gene3D" id="3.40.50.2000">
    <property type="entry name" value="Glycogen Phosphorylase B"/>
    <property type="match status" value="1"/>
</dbReference>
<comment type="pathway">
    <text evidence="1 8">Bacterial outer membrane biogenesis; LPS core biosynthesis.</text>
</comment>
<dbReference type="EC" id="2.4.99.12" evidence="2 8"/>
<keyword evidence="8" id="KW-1133">Transmembrane helix</keyword>
<reference evidence="10 11" key="1">
    <citation type="submission" date="2019-03" db="EMBL/GenBank/DDBJ databases">
        <title>Genomic Encyclopedia of Archaeal and Bacterial Type Strains, Phase II (KMG-II): from individual species to whole genera.</title>
        <authorList>
            <person name="Goeker M."/>
        </authorList>
    </citation>
    <scope>NUCLEOTIDE SEQUENCE [LARGE SCALE GENOMIC DNA]</scope>
    <source>
        <strain evidence="10 11">DSM 22554</strain>
    </source>
</reference>
<sequence length="441" mass="50898">MTFIYSIGIYLFHLLIWIAAVFGGKAKKWAEGRKGLFEKIREEVDSTKKHTWFHFASLGEFEQGRSVLEKYKKLFPDRLILITFFSPSGYETRKNFSLADHVFYLPADSAFNAKRFIDLINPEIVFFTKYDFWYFYFRELKQREIPLFMVSSIFRADQVFFKWYGGIFRKMLSCVTHFFVQNQESVVLLRSIGFNNVTLSGDTRFDRVVEIAKTVRELPVISYFATGNRVLVAGSTWPQDLERLLTFHQVFPDWKIIIAPHDITPQNIKYACDVFSSGILFSDLSDYMHKRHLESENQKKRNIDMDLAYQDTDTEADLIPEHKSPVLIVDNIGMLSSLYGYGDIAYIGGGFGAGIHNTLEAAAYGMPVIFGPNFQKFQEAKDLIQARAAFFITNGRELISVVEELMDYQVRIEAGNRAVGYVQQQAGATDRILDYIEEHIL</sequence>
<comment type="catalytic activity">
    <reaction evidence="6 8">
        <text>lipid IVA (E. coli) + CMP-3-deoxy-beta-D-manno-octulosonate = alpha-Kdo-(2-&gt;6)-lipid IVA (E. coli) + CMP + H(+)</text>
        <dbReference type="Rhea" id="RHEA:28066"/>
        <dbReference type="ChEBI" id="CHEBI:15378"/>
        <dbReference type="ChEBI" id="CHEBI:58603"/>
        <dbReference type="ChEBI" id="CHEBI:60364"/>
        <dbReference type="ChEBI" id="CHEBI:60377"/>
        <dbReference type="ChEBI" id="CHEBI:85987"/>
        <dbReference type="EC" id="2.4.99.12"/>
    </reaction>
</comment>
<keyword evidence="4 8" id="KW-0808">Transferase</keyword>
<dbReference type="Proteomes" id="UP000294616">
    <property type="component" value="Unassembled WGS sequence"/>
</dbReference>
<accession>A0A4R1M1E1</accession>
<dbReference type="RefSeq" id="WP_132224317.1">
    <property type="nucleotide sequence ID" value="NZ_SMGO01000002.1"/>
</dbReference>
<evidence type="ECO:0000313" key="11">
    <source>
        <dbReference type="Proteomes" id="UP000294616"/>
    </source>
</evidence>
<gene>
    <name evidence="10" type="ORF">C8N28_1980</name>
</gene>
<evidence type="ECO:0000256" key="1">
    <source>
        <dbReference type="ARBA" id="ARBA00004713"/>
    </source>
</evidence>
<dbReference type="PANTHER" id="PTHR42755">
    <property type="entry name" value="3-DEOXY-MANNO-OCTULOSONATE CYTIDYLYLTRANSFERASE"/>
    <property type="match status" value="1"/>
</dbReference>